<gene>
    <name evidence="2" type="ORF">S12H4_60253</name>
</gene>
<comment type="caution">
    <text evidence="2">The sequence shown here is derived from an EMBL/GenBank/DDBJ whole genome shotgun (WGS) entry which is preliminary data.</text>
</comment>
<dbReference type="AlphaFoldDB" id="X1UVP4"/>
<sequence>SNESKWTIPVLFYVDRSQEVTPTSMTLYVWIGLGVLLLGILGFWGLKRIKR</sequence>
<proteinExistence type="predicted"/>
<dbReference type="EMBL" id="BARW01039609">
    <property type="protein sequence ID" value="GAJ21558.1"/>
    <property type="molecule type" value="Genomic_DNA"/>
</dbReference>
<accession>X1UVP4</accession>
<dbReference type="NCBIfam" id="TIGR01167">
    <property type="entry name" value="LPXTG_anchor"/>
    <property type="match status" value="1"/>
</dbReference>
<keyword evidence="1" id="KW-0812">Transmembrane</keyword>
<protein>
    <submittedName>
        <fullName evidence="2">Uncharacterized protein</fullName>
    </submittedName>
</protein>
<evidence type="ECO:0000256" key="1">
    <source>
        <dbReference type="SAM" id="Phobius"/>
    </source>
</evidence>
<keyword evidence="1" id="KW-1133">Transmembrane helix</keyword>
<name>X1UVP4_9ZZZZ</name>
<evidence type="ECO:0000313" key="2">
    <source>
        <dbReference type="EMBL" id="GAJ21558.1"/>
    </source>
</evidence>
<feature type="non-terminal residue" evidence="2">
    <location>
        <position position="1"/>
    </location>
</feature>
<organism evidence="2">
    <name type="scientific">marine sediment metagenome</name>
    <dbReference type="NCBI Taxonomy" id="412755"/>
    <lineage>
        <taxon>unclassified sequences</taxon>
        <taxon>metagenomes</taxon>
        <taxon>ecological metagenomes</taxon>
    </lineage>
</organism>
<keyword evidence="1" id="KW-0472">Membrane</keyword>
<feature type="transmembrane region" description="Helical" evidence="1">
    <location>
        <begin position="27"/>
        <end position="46"/>
    </location>
</feature>
<reference evidence="2" key="1">
    <citation type="journal article" date="2014" name="Front. Microbiol.">
        <title>High frequency of phylogenetically diverse reductive dehalogenase-homologous genes in deep subseafloor sedimentary metagenomes.</title>
        <authorList>
            <person name="Kawai M."/>
            <person name="Futagami T."/>
            <person name="Toyoda A."/>
            <person name="Takaki Y."/>
            <person name="Nishi S."/>
            <person name="Hori S."/>
            <person name="Arai W."/>
            <person name="Tsubouchi T."/>
            <person name="Morono Y."/>
            <person name="Uchiyama I."/>
            <person name="Ito T."/>
            <person name="Fujiyama A."/>
            <person name="Inagaki F."/>
            <person name="Takami H."/>
        </authorList>
    </citation>
    <scope>NUCLEOTIDE SEQUENCE</scope>
    <source>
        <strain evidence="2">Expedition CK06-06</strain>
    </source>
</reference>